<dbReference type="Proteomes" id="UP000887578">
    <property type="component" value="Unplaced"/>
</dbReference>
<dbReference type="AlphaFoldDB" id="A0A914Q7Q7"/>
<dbReference type="WBParaSite" id="PDA_v2.g27089.t1">
    <property type="protein sequence ID" value="PDA_v2.g27089.t1"/>
    <property type="gene ID" value="PDA_v2.g27089"/>
</dbReference>
<evidence type="ECO:0000313" key="2">
    <source>
        <dbReference type="WBParaSite" id="PDA_v2.g27089.t1"/>
    </source>
</evidence>
<reference evidence="2" key="1">
    <citation type="submission" date="2022-11" db="UniProtKB">
        <authorList>
            <consortium name="WormBaseParasite"/>
        </authorList>
    </citation>
    <scope>IDENTIFICATION</scope>
</reference>
<accession>A0A914Q7Q7</accession>
<organism evidence="1 2">
    <name type="scientific">Panagrolaimus davidi</name>
    <dbReference type="NCBI Taxonomy" id="227884"/>
    <lineage>
        <taxon>Eukaryota</taxon>
        <taxon>Metazoa</taxon>
        <taxon>Ecdysozoa</taxon>
        <taxon>Nematoda</taxon>
        <taxon>Chromadorea</taxon>
        <taxon>Rhabditida</taxon>
        <taxon>Tylenchina</taxon>
        <taxon>Panagrolaimomorpha</taxon>
        <taxon>Panagrolaimoidea</taxon>
        <taxon>Panagrolaimidae</taxon>
        <taxon>Panagrolaimus</taxon>
    </lineage>
</organism>
<evidence type="ECO:0000313" key="1">
    <source>
        <dbReference type="Proteomes" id="UP000887578"/>
    </source>
</evidence>
<name>A0A914Q7Q7_9BILA</name>
<protein>
    <submittedName>
        <fullName evidence="2">Uncharacterized protein</fullName>
    </submittedName>
</protein>
<keyword evidence="1" id="KW-1185">Reference proteome</keyword>
<proteinExistence type="predicted"/>
<sequence>MHELPNPVKLKFIEEKVTVTIWFDFCGHFTNKAYAFSSVGDIRNVEDEDNCDDNPPSEHAQSFQAYLKFPPELDVSNPKTYCDDEEGESLCLLS</sequence>